<proteinExistence type="inferred from homology"/>
<dbReference type="Gene3D" id="3.30.1250.10">
    <property type="entry name" value="Ribosome maturation protein SBDS, N-terminal domain"/>
    <property type="match status" value="1"/>
</dbReference>
<dbReference type="VEuPathDB" id="CryptoDB:Vbra_6727"/>
<evidence type="ECO:0000256" key="2">
    <source>
        <dbReference type="ARBA" id="ARBA00004496"/>
    </source>
</evidence>
<organism evidence="10 11">
    <name type="scientific">Vitrella brassicaformis (strain CCMP3155)</name>
    <dbReference type="NCBI Taxonomy" id="1169540"/>
    <lineage>
        <taxon>Eukaryota</taxon>
        <taxon>Sar</taxon>
        <taxon>Alveolata</taxon>
        <taxon>Colpodellida</taxon>
        <taxon>Vitrellaceae</taxon>
        <taxon>Vitrella</taxon>
    </lineage>
</organism>
<comment type="similarity">
    <text evidence="3">Belongs to the SDO1/SBDS family.</text>
</comment>
<dbReference type="Pfam" id="PF20268">
    <property type="entry name" value="SBDS_C"/>
    <property type="match status" value="1"/>
</dbReference>
<evidence type="ECO:0000256" key="6">
    <source>
        <dbReference type="ARBA" id="ARBA00023242"/>
    </source>
</evidence>
<feature type="compositionally biased region" description="Polar residues" evidence="8">
    <location>
        <begin position="267"/>
        <end position="277"/>
    </location>
</feature>
<dbReference type="InterPro" id="IPR036786">
    <property type="entry name" value="Ribosome_mat_SBDS_N_sf"/>
</dbReference>
<dbReference type="InterPro" id="IPR019783">
    <property type="entry name" value="SDO1/SBDS_N"/>
</dbReference>
<dbReference type="FunCoup" id="A0A0G4E9W0">
    <property type="interactions" value="33"/>
</dbReference>
<dbReference type="InterPro" id="IPR018023">
    <property type="entry name" value="Ribosome_mat_SBDS_CS"/>
</dbReference>
<dbReference type="GO" id="GO:0005634">
    <property type="term" value="C:nucleus"/>
    <property type="evidence" value="ECO:0007669"/>
    <property type="project" value="UniProtKB-SubCell"/>
</dbReference>
<dbReference type="PROSITE" id="PS01267">
    <property type="entry name" value="UPF0023"/>
    <property type="match status" value="1"/>
</dbReference>
<dbReference type="InterPro" id="IPR039100">
    <property type="entry name" value="Sdo1/SBDS-like"/>
</dbReference>
<dbReference type="AlphaFoldDB" id="A0A0G4E9W0"/>
<keyword evidence="11" id="KW-1185">Reference proteome</keyword>
<feature type="domain" description="C2H2-type" evidence="9">
    <location>
        <begin position="307"/>
        <end position="329"/>
    </location>
</feature>
<dbReference type="SMART" id="SM00451">
    <property type="entry name" value="ZnF_U1"/>
    <property type="match status" value="1"/>
</dbReference>
<gene>
    <name evidence="10" type="ORF">Vbra_6727</name>
</gene>
<dbReference type="InterPro" id="IPR046928">
    <property type="entry name" value="SDO1/SBDS_C"/>
</dbReference>
<dbReference type="NCBIfam" id="TIGR00291">
    <property type="entry name" value="RNA_SBDS"/>
    <property type="match status" value="1"/>
</dbReference>
<evidence type="ECO:0000256" key="3">
    <source>
        <dbReference type="ARBA" id="ARBA00007433"/>
    </source>
</evidence>
<evidence type="ECO:0000256" key="8">
    <source>
        <dbReference type="SAM" id="MobiDB-lite"/>
    </source>
</evidence>
<protein>
    <recommendedName>
        <fullName evidence="9">C2H2-type domain-containing protein</fullName>
    </recommendedName>
</protein>
<dbReference type="InterPro" id="IPR003604">
    <property type="entry name" value="Matrin/U1-like-C_Znf_C2H2"/>
</dbReference>
<evidence type="ECO:0000256" key="7">
    <source>
        <dbReference type="ARBA" id="ARBA00049708"/>
    </source>
</evidence>
<dbReference type="PANTHER" id="PTHR10927">
    <property type="entry name" value="RIBOSOME MATURATION PROTEIN SBDS"/>
    <property type="match status" value="1"/>
</dbReference>
<evidence type="ECO:0000256" key="4">
    <source>
        <dbReference type="ARBA" id="ARBA00022490"/>
    </source>
</evidence>
<comment type="subunit">
    <text evidence="7">Associates with the 60S ribosomal subunit.</text>
</comment>
<evidence type="ECO:0000313" key="11">
    <source>
        <dbReference type="Proteomes" id="UP000041254"/>
    </source>
</evidence>
<comment type="subcellular location">
    <subcellularLocation>
        <location evidence="2">Cytoplasm</location>
    </subcellularLocation>
    <subcellularLocation>
        <location evidence="1">Nucleus</location>
    </subcellularLocation>
</comment>
<dbReference type="EMBL" id="CDMY01000040">
    <property type="protein sequence ID" value="CEL91989.1"/>
    <property type="molecule type" value="Genomic_DNA"/>
</dbReference>
<dbReference type="OMA" id="AVNPQMD"/>
<keyword evidence="5" id="KW-0690">Ribosome biogenesis</keyword>
<dbReference type="InParanoid" id="A0A0G4E9W0"/>
<dbReference type="Pfam" id="PF01172">
    <property type="entry name" value="SBDS_N"/>
    <property type="match status" value="1"/>
</dbReference>
<dbReference type="SUPFAM" id="SSF89895">
    <property type="entry name" value="FYSH domain"/>
    <property type="match status" value="1"/>
</dbReference>
<feature type="region of interest" description="Disordered" evidence="8">
    <location>
        <begin position="243"/>
        <end position="302"/>
    </location>
</feature>
<evidence type="ECO:0000259" key="9">
    <source>
        <dbReference type="PROSITE" id="PS00028"/>
    </source>
</evidence>
<dbReference type="OrthoDB" id="10253092at2759"/>
<dbReference type="InterPro" id="IPR013087">
    <property type="entry name" value="Znf_C2H2_type"/>
</dbReference>
<dbReference type="Gene3D" id="1.10.10.900">
    <property type="entry name" value="SBDS protein C-terminal domain, subdomain 1"/>
    <property type="match status" value="1"/>
</dbReference>
<dbReference type="GO" id="GO:0008270">
    <property type="term" value="F:zinc ion binding"/>
    <property type="evidence" value="ECO:0007669"/>
    <property type="project" value="InterPro"/>
</dbReference>
<dbReference type="PhylomeDB" id="A0A0G4E9W0"/>
<dbReference type="STRING" id="1169540.A0A0G4E9W0"/>
<dbReference type="GO" id="GO:0005737">
    <property type="term" value="C:cytoplasm"/>
    <property type="evidence" value="ECO:0007669"/>
    <property type="project" value="UniProtKB-SubCell"/>
</dbReference>
<keyword evidence="4" id="KW-0963">Cytoplasm</keyword>
<evidence type="ECO:0000256" key="5">
    <source>
        <dbReference type="ARBA" id="ARBA00022517"/>
    </source>
</evidence>
<keyword evidence="6" id="KW-0539">Nucleus</keyword>
<reference evidence="10 11" key="1">
    <citation type="submission" date="2014-11" db="EMBL/GenBank/DDBJ databases">
        <authorList>
            <person name="Zhu J."/>
            <person name="Qi W."/>
            <person name="Song R."/>
        </authorList>
    </citation>
    <scope>NUCLEOTIDE SEQUENCE [LARGE SCALE GENOMIC DNA]</scope>
</reference>
<evidence type="ECO:0000256" key="1">
    <source>
        <dbReference type="ARBA" id="ARBA00004123"/>
    </source>
</evidence>
<dbReference type="Gene3D" id="3.30.70.240">
    <property type="match status" value="1"/>
</dbReference>
<accession>A0A0G4E9W0</accession>
<sequence length="362" mass="40063">MSRGVFQPVGQVRLTNVAVVRYKTHGKRFEVACYKNKVLNYRSGIEKDLDEVLQIRAVFSNVGKGQYANKDDVQMAFGTTDEDTVCRLILEKGEIQVSEKERHHVQDSLLKDIVGIVAEKCVNLKTGLPLTTNMVESALKDLGYSVKQNEPAKKQALKAIDMLVTQMPESIARAKMRLQITCDATHRDKVHETLAALEAVIETETESGGYSVVFCCEPSHYRQLDHMVLKELAPPGSLQLLSSNAGATGISKPPARPLRGRHKEPDNNQQEAATRSSAPAGDTAASDHQPASRGEGDNETTRQKFTCSTCQVGFQEAPEYRSHCKGEWHGFNLKRKVKKLPPVSEGEFAELSLDINLYLAVE</sequence>
<dbReference type="Proteomes" id="UP000041254">
    <property type="component" value="Unassembled WGS sequence"/>
</dbReference>
<dbReference type="GO" id="GO:0042256">
    <property type="term" value="P:cytosolic ribosome assembly"/>
    <property type="evidence" value="ECO:0007669"/>
    <property type="project" value="InterPro"/>
</dbReference>
<name>A0A0G4E9W0_VITBC</name>
<dbReference type="Pfam" id="PF09377">
    <property type="entry name" value="SBDS_domain_II"/>
    <property type="match status" value="1"/>
</dbReference>
<dbReference type="FunFam" id="3.30.1250.10:FF:000001">
    <property type="entry name" value="SBDS, ribosome maturation factor"/>
    <property type="match status" value="1"/>
</dbReference>
<dbReference type="InterPro" id="IPR037188">
    <property type="entry name" value="Sdo1/SBDS_central_sf"/>
</dbReference>
<dbReference type="SUPFAM" id="SSF109728">
    <property type="entry name" value="Hypothetical protein AF0491, middle domain"/>
    <property type="match status" value="1"/>
</dbReference>
<dbReference type="PROSITE" id="PS00028">
    <property type="entry name" value="ZINC_FINGER_C2H2_1"/>
    <property type="match status" value="1"/>
</dbReference>
<dbReference type="InterPro" id="IPR002140">
    <property type="entry name" value="Sdo1/SBDS"/>
</dbReference>
<dbReference type="InterPro" id="IPR018978">
    <property type="entry name" value="SDO1/SBDS_central"/>
</dbReference>
<dbReference type="GO" id="GO:0003676">
    <property type="term" value="F:nucleic acid binding"/>
    <property type="evidence" value="ECO:0007669"/>
    <property type="project" value="InterPro"/>
</dbReference>
<evidence type="ECO:0000313" key="10">
    <source>
        <dbReference type="EMBL" id="CEL91989.1"/>
    </source>
</evidence>
<dbReference type="PANTHER" id="PTHR10927:SF1">
    <property type="entry name" value="RIBOSOME MATURATION PROTEIN SBDS"/>
    <property type="match status" value="1"/>
</dbReference>